<reference evidence="17" key="1">
    <citation type="submission" date="2016-02" db="EMBL/GenBank/DDBJ databases">
        <title>Genomic sequence of a clinical Staphylococcus hominis isolate.</title>
        <authorList>
            <person name="McClure J.M."/>
            <person name="Zhang K."/>
        </authorList>
    </citation>
    <scope>NUCLEOTIDE SEQUENCE</scope>
    <source>
        <strain evidence="17">C34847</strain>
    </source>
</reference>
<dbReference type="GO" id="GO:0000724">
    <property type="term" value="P:double-strand break repair via homologous recombination"/>
    <property type="evidence" value="ECO:0007669"/>
    <property type="project" value="UniProtKB-UniRule"/>
</dbReference>
<dbReference type="RefSeq" id="WP_017175837.1">
    <property type="nucleotide sequence ID" value="NZ_CP014107.1"/>
</dbReference>
<dbReference type="NCBIfam" id="TIGR02785">
    <property type="entry name" value="addA_Gpos"/>
    <property type="match status" value="1"/>
</dbReference>
<comment type="catalytic activity">
    <reaction evidence="12 13">
        <text>ATP + H2O = ADP + phosphate + H(+)</text>
        <dbReference type="Rhea" id="RHEA:13065"/>
        <dbReference type="ChEBI" id="CHEBI:15377"/>
        <dbReference type="ChEBI" id="CHEBI:15378"/>
        <dbReference type="ChEBI" id="CHEBI:30616"/>
        <dbReference type="ChEBI" id="CHEBI:43474"/>
        <dbReference type="ChEBI" id="CHEBI:456216"/>
        <dbReference type="EC" id="5.6.2.4"/>
    </reaction>
</comment>
<dbReference type="InterPro" id="IPR011335">
    <property type="entry name" value="Restrct_endonuc-II-like"/>
</dbReference>
<dbReference type="HAMAP" id="MF_01451">
    <property type="entry name" value="AddA"/>
    <property type="match status" value="1"/>
</dbReference>
<keyword evidence="3 13" id="KW-0227">DNA damage</keyword>
<dbReference type="Pfam" id="PF12705">
    <property type="entry name" value="PDDEXK_1"/>
    <property type="match status" value="1"/>
</dbReference>
<dbReference type="InterPro" id="IPR000212">
    <property type="entry name" value="DNA_helicase_UvrD/REP"/>
</dbReference>
<keyword evidence="8 13" id="KW-0238">DNA-binding</keyword>
<keyword evidence="10 13" id="KW-0413">Isomerase</keyword>
<dbReference type="InterPro" id="IPR014152">
    <property type="entry name" value="AddA"/>
</dbReference>
<dbReference type="PANTHER" id="PTHR11070">
    <property type="entry name" value="UVRD / RECB / PCRA DNA HELICASE FAMILY MEMBER"/>
    <property type="match status" value="1"/>
</dbReference>
<evidence type="ECO:0000259" key="15">
    <source>
        <dbReference type="PROSITE" id="PS51198"/>
    </source>
</evidence>
<dbReference type="Gene3D" id="3.40.50.300">
    <property type="entry name" value="P-loop containing nucleotide triphosphate hydrolases"/>
    <property type="match status" value="4"/>
</dbReference>
<dbReference type="EC" id="3.1.-.-" evidence="13"/>
<reference evidence="18 19" key="2">
    <citation type="submission" date="2022-06" db="EMBL/GenBank/DDBJ databases">
        <title>Staphylococcus hominis ShoR14 genome sequence.</title>
        <authorList>
            <person name="Yeo C.C."/>
            <person name="Chew C.H."/>
            <person name="Che Hamzah A.M."/>
            <person name="Al-Trad E.I."/>
        </authorList>
    </citation>
    <scope>NUCLEOTIDE SEQUENCE [LARGE SCALE GENOMIC DNA]</scope>
    <source>
        <strain evidence="18 19">ShoR14</strain>
    </source>
</reference>
<dbReference type="EMBL" id="CP014567">
    <property type="protein sequence ID" value="AVI05660.1"/>
    <property type="molecule type" value="Genomic_DNA"/>
</dbReference>
<dbReference type="AlphaFoldDB" id="A0A3S7GTP7"/>
<evidence type="ECO:0000256" key="4">
    <source>
        <dbReference type="ARBA" id="ARBA00022801"/>
    </source>
</evidence>
<protein>
    <recommendedName>
        <fullName evidence="13">ATP-dependent helicase/nuclease subunit A</fullName>
        <ecNumber evidence="13">3.1.-.-</ecNumber>
        <ecNumber evidence="13">5.6.2.4</ecNumber>
    </recommendedName>
    <alternativeName>
        <fullName evidence="13">ATP-dependent helicase/nuclease AddA</fullName>
    </alternativeName>
    <alternativeName>
        <fullName evidence="13">DNA 3'-5' helicase AddA</fullName>
    </alternativeName>
</protein>
<feature type="domain" description="UvrD-like helicase ATP-binding" evidence="15">
    <location>
        <begin position="11"/>
        <end position="474"/>
    </location>
</feature>
<evidence type="ECO:0000256" key="6">
    <source>
        <dbReference type="ARBA" id="ARBA00022839"/>
    </source>
</evidence>
<name>A0A3S7GTP7_STAHO</name>
<dbReference type="GO" id="GO:0003690">
    <property type="term" value="F:double-stranded DNA binding"/>
    <property type="evidence" value="ECO:0007669"/>
    <property type="project" value="UniProtKB-UniRule"/>
</dbReference>
<evidence type="ECO:0000259" key="16">
    <source>
        <dbReference type="PROSITE" id="PS51217"/>
    </source>
</evidence>
<evidence type="ECO:0000256" key="2">
    <source>
        <dbReference type="ARBA" id="ARBA00022741"/>
    </source>
</evidence>
<dbReference type="GO" id="GO:0033202">
    <property type="term" value="C:DNA helicase complex"/>
    <property type="evidence" value="ECO:0007669"/>
    <property type="project" value="TreeGrafter"/>
</dbReference>
<dbReference type="InterPro" id="IPR014016">
    <property type="entry name" value="UvrD-like_ATP-bd"/>
</dbReference>
<feature type="domain" description="UvrD-like helicase C-terminal" evidence="16">
    <location>
        <begin position="494"/>
        <end position="786"/>
    </location>
</feature>
<dbReference type="EMBL" id="JAGHKT020000003">
    <property type="protein sequence ID" value="MCM5671764.1"/>
    <property type="molecule type" value="Genomic_DNA"/>
</dbReference>
<feature type="binding site" evidence="14">
    <location>
        <begin position="32"/>
        <end position="39"/>
    </location>
    <ligand>
        <name>ATP</name>
        <dbReference type="ChEBI" id="CHEBI:30616"/>
    </ligand>
</feature>
<evidence type="ECO:0000313" key="17">
    <source>
        <dbReference type="EMBL" id="AVI05660.1"/>
    </source>
</evidence>
<dbReference type="InterPro" id="IPR014017">
    <property type="entry name" value="DNA_helicase_UvrD-like_C"/>
</dbReference>
<dbReference type="SUPFAM" id="SSF52540">
    <property type="entry name" value="P-loop containing nucleoside triphosphate hydrolases"/>
    <property type="match status" value="1"/>
</dbReference>
<dbReference type="InterPro" id="IPR011604">
    <property type="entry name" value="PDDEXK-like_dom_sf"/>
</dbReference>
<dbReference type="Pfam" id="PF00580">
    <property type="entry name" value="UvrD-helicase"/>
    <property type="match status" value="1"/>
</dbReference>
<evidence type="ECO:0000256" key="10">
    <source>
        <dbReference type="ARBA" id="ARBA00023235"/>
    </source>
</evidence>
<dbReference type="Gene3D" id="3.90.320.10">
    <property type="match status" value="1"/>
</dbReference>
<dbReference type="PROSITE" id="PS51198">
    <property type="entry name" value="UVRD_HELICASE_ATP_BIND"/>
    <property type="match status" value="1"/>
</dbReference>
<evidence type="ECO:0000313" key="19">
    <source>
        <dbReference type="Proteomes" id="UP000665944"/>
    </source>
</evidence>
<sequence length="1221" mass="144308">MNNIPIKPKDAQWTDAQWNSIYAKGQDILVAAAAGSGKTAVLVERIIQKILRDEVDVDKLLVVTFTNLSAREMKHRVEQRIQQASLEDPKNEHLKSQRIKIHQAQISTLHSFCLKVIQQHYDVIQLDPNFRTISEVENVLLLEQSIDEVLEHHYENPDIEFLTLVEQLSNDRNDDGFREMLKRFYYFSIANPSPFKWLDSLVDPYENDEKQQDYLKELKILAEIYMKAAFDSLLEAENLLSYCNAVEKHLEVVQREKMICQSILEDGVLNRDALLNHTPEKFPQMSSKIKKENEDLETLEDIKSFYKEYNETIQDVKNKYLMRSVDELKDDMKQLAPRIKYLVQIIKDIINDFAKKKRSRNVLDFADYEHFALQILTDENGMPSTIAKDYRHQFEEILIDEYQDTNQVQEAIISTIKRGDELDGNLFMVGDVKQSIYKFRQADPTLFMSKYHRFTKEGQQTGLRIDLSNNFRSRKEVLSTTNYLFDHMMDEAVGEINYDVDARLYFGAHYYPEKPMPLELHALIKSENEDTDLDRQEQEAYYVVEQVKHILDNKLVYDAKNNAYRKATYKDIVILERGMSNARRLQKVFKDNNIPFHVNSKEGYFEQTEVRLVLSFLRTIDNPLQDIYLVGLMRSVIYQFTEDELAEIRVVSSNDDYFYQSILHYIKYDQANTQLVDKLRRFIEDIHLYQDYGQTHPVYQLIDKFYNDHYVIQYFSGLIGGKGRRANLFGLFNKAIEFENSTFRGLYQFIRFIDELIERKKDFGEENVIGPNDNVVRMMTIHSSKGLEFPYVIYSGLSKNFNKEDIRKPLVLNQKYGLGMEYYDLTDNISYPSLSSVVVKSLTEKELISEEMRLMYVALTRAKEQLILIGTVDKEEKLRKYERLPISNQLIALHKRLSVERPFNLVYSILAKHLSQSITSDYQFETSINQLDDSLKPYVDLKIIHFDELSLISDSNETLHRTINDIEEEAPNNKENEQQMIHQLTFKYPFIKNTQKPSKQSVSELKRQLETKEDGTSYDRVRQYRIGAYTYERPKFLRQERKRKANEIGTLMHTVMQHLPFREQRLTEIELDDYIHMLIDQHIIEEDAKKDIQFERIMEFIRSDLYMKIAQADEVYRELPFVVNQARVDEIPDLDEDVSIIQGMIDLIFIKDNQYYFVDYKTDAFNRRRGLTDQEIGIQLRDKYKIQMKYYKNTLETILNKRVNGYLYFFQFGEMSIEDAL</sequence>
<evidence type="ECO:0000256" key="9">
    <source>
        <dbReference type="ARBA" id="ARBA00023204"/>
    </source>
</evidence>
<evidence type="ECO:0000256" key="13">
    <source>
        <dbReference type="HAMAP-Rule" id="MF_01451"/>
    </source>
</evidence>
<dbReference type="Pfam" id="PF13361">
    <property type="entry name" value="UvrD_C"/>
    <property type="match status" value="1"/>
</dbReference>
<evidence type="ECO:0000256" key="3">
    <source>
        <dbReference type="ARBA" id="ARBA00022763"/>
    </source>
</evidence>
<evidence type="ECO:0000256" key="14">
    <source>
        <dbReference type="PROSITE-ProRule" id="PRU00560"/>
    </source>
</evidence>
<evidence type="ECO:0000313" key="18">
    <source>
        <dbReference type="EMBL" id="MCM5671764.1"/>
    </source>
</evidence>
<proteinExistence type="inferred from homology"/>
<dbReference type="GO" id="GO:0005829">
    <property type="term" value="C:cytosol"/>
    <property type="evidence" value="ECO:0007669"/>
    <property type="project" value="TreeGrafter"/>
</dbReference>
<comment type="cofactor">
    <cofactor evidence="13">
        <name>Mg(2+)</name>
        <dbReference type="ChEBI" id="CHEBI:18420"/>
    </cofactor>
</comment>
<comment type="function">
    <text evidence="13">The heterodimer acts as both an ATP-dependent DNA helicase and an ATP-dependent, dual-direction single-stranded exonuclease. Recognizes the chi site generating a DNA molecule suitable for the initiation of homologous recombination. The AddA nuclease domain is required for chi fragment generation; this subunit has the helicase and 3' -&gt; 5' nuclease activities.</text>
</comment>
<dbReference type="EC" id="5.6.2.4" evidence="13"/>
<dbReference type="SUPFAM" id="SSF52980">
    <property type="entry name" value="Restriction endonuclease-like"/>
    <property type="match status" value="1"/>
</dbReference>
<dbReference type="InterPro" id="IPR027417">
    <property type="entry name" value="P-loop_NTPase"/>
</dbReference>
<keyword evidence="6 13" id="KW-0269">Exonuclease</keyword>
<dbReference type="GO" id="GO:0043138">
    <property type="term" value="F:3'-5' DNA helicase activity"/>
    <property type="evidence" value="ECO:0007669"/>
    <property type="project" value="UniProtKB-UniRule"/>
</dbReference>
<dbReference type="FunFam" id="3.40.50.300:FF:001236">
    <property type="entry name" value="ATP-dependent helicase/nuclease subunit A"/>
    <property type="match status" value="1"/>
</dbReference>
<evidence type="ECO:0000256" key="5">
    <source>
        <dbReference type="ARBA" id="ARBA00022806"/>
    </source>
</evidence>
<dbReference type="FunFam" id="3.40.50.300:FF:001196">
    <property type="entry name" value="ATP-dependent helicase/nuclease subunit A"/>
    <property type="match status" value="1"/>
</dbReference>
<keyword evidence="2 13" id="KW-0547">Nucleotide-binding</keyword>
<keyword evidence="7 13" id="KW-0067">ATP-binding</keyword>
<dbReference type="PROSITE" id="PS51217">
    <property type="entry name" value="UVRD_HELICASE_CTER"/>
    <property type="match status" value="1"/>
</dbReference>
<comment type="subunit">
    <text evidence="13">Heterodimer of AddA and AddB/RexB.</text>
</comment>
<comment type="similarity">
    <text evidence="13">Belongs to the helicase family. AddA subfamily.</text>
</comment>
<evidence type="ECO:0000256" key="7">
    <source>
        <dbReference type="ARBA" id="ARBA00022840"/>
    </source>
</evidence>
<keyword evidence="4 13" id="KW-0378">Hydrolase</keyword>
<gene>
    <name evidence="13 18" type="primary">addA</name>
    <name evidence="17" type="ORF">AZE34_02400</name>
    <name evidence="18" type="ORF">J7T32_003140</name>
</gene>
<dbReference type="GO" id="GO:0008408">
    <property type="term" value="F:3'-5' exonuclease activity"/>
    <property type="evidence" value="ECO:0007669"/>
    <property type="project" value="UniProtKB-UniRule"/>
</dbReference>
<dbReference type="Proteomes" id="UP000665944">
    <property type="component" value="Unassembled WGS sequence"/>
</dbReference>
<dbReference type="PANTHER" id="PTHR11070:SF48">
    <property type="entry name" value="ATP-DEPENDENT HELICASE_NUCLEASE SUBUNIT A"/>
    <property type="match status" value="1"/>
</dbReference>
<keyword evidence="5 13" id="KW-0347">Helicase</keyword>
<evidence type="ECO:0000256" key="11">
    <source>
        <dbReference type="ARBA" id="ARBA00034617"/>
    </source>
</evidence>
<comment type="catalytic activity">
    <reaction evidence="11 13">
        <text>Couples ATP hydrolysis with the unwinding of duplex DNA by translocating in the 3'-5' direction.</text>
        <dbReference type="EC" id="5.6.2.4"/>
    </reaction>
</comment>
<keyword evidence="1 13" id="KW-0540">Nuclease</keyword>
<keyword evidence="19" id="KW-1185">Reference proteome</keyword>
<accession>A0A3S7GTP7</accession>
<organism evidence="17">
    <name type="scientific">Staphylococcus hominis</name>
    <dbReference type="NCBI Taxonomy" id="1290"/>
    <lineage>
        <taxon>Bacteria</taxon>
        <taxon>Bacillati</taxon>
        <taxon>Bacillota</taxon>
        <taxon>Bacilli</taxon>
        <taxon>Bacillales</taxon>
        <taxon>Staphylococcaceae</taxon>
        <taxon>Staphylococcus</taxon>
    </lineage>
</organism>
<evidence type="ECO:0000256" key="1">
    <source>
        <dbReference type="ARBA" id="ARBA00022722"/>
    </source>
</evidence>
<evidence type="ECO:0000256" key="12">
    <source>
        <dbReference type="ARBA" id="ARBA00048988"/>
    </source>
</evidence>
<dbReference type="GO" id="GO:0005524">
    <property type="term" value="F:ATP binding"/>
    <property type="evidence" value="ECO:0007669"/>
    <property type="project" value="UniProtKB-UniRule"/>
</dbReference>
<keyword evidence="9 13" id="KW-0234">DNA repair</keyword>
<evidence type="ECO:0000256" key="8">
    <source>
        <dbReference type="ARBA" id="ARBA00023125"/>
    </source>
</evidence>
<dbReference type="InterPro" id="IPR038726">
    <property type="entry name" value="PDDEXK_AddAB-type"/>
</dbReference>